<accession>A0ACB6Z2I6</accession>
<comment type="caution">
    <text evidence="1">The sequence shown here is derived from an EMBL/GenBank/DDBJ whole genome shotgun (WGS) entry which is preliminary data.</text>
</comment>
<proteinExistence type="predicted"/>
<evidence type="ECO:0000313" key="1">
    <source>
        <dbReference type="EMBL" id="KAF9643811.1"/>
    </source>
</evidence>
<dbReference type="Proteomes" id="UP000886501">
    <property type="component" value="Unassembled WGS sequence"/>
</dbReference>
<dbReference type="EMBL" id="MU118183">
    <property type="protein sequence ID" value="KAF9643811.1"/>
    <property type="molecule type" value="Genomic_DNA"/>
</dbReference>
<name>A0ACB6Z2I6_THEGA</name>
<protein>
    <submittedName>
        <fullName evidence="1">Uncharacterized protein</fullName>
    </submittedName>
</protein>
<gene>
    <name evidence="1" type="ORF">BDM02DRAFT_1315835</name>
</gene>
<evidence type="ECO:0000313" key="2">
    <source>
        <dbReference type="Proteomes" id="UP000886501"/>
    </source>
</evidence>
<keyword evidence="2" id="KW-1185">Reference proteome</keyword>
<organism evidence="1 2">
    <name type="scientific">Thelephora ganbajun</name>
    <name type="common">Ganba fungus</name>
    <dbReference type="NCBI Taxonomy" id="370292"/>
    <lineage>
        <taxon>Eukaryota</taxon>
        <taxon>Fungi</taxon>
        <taxon>Dikarya</taxon>
        <taxon>Basidiomycota</taxon>
        <taxon>Agaricomycotina</taxon>
        <taxon>Agaricomycetes</taxon>
        <taxon>Thelephorales</taxon>
        <taxon>Thelephoraceae</taxon>
        <taxon>Thelephora</taxon>
    </lineage>
</organism>
<reference evidence="1" key="1">
    <citation type="submission" date="2019-10" db="EMBL/GenBank/DDBJ databases">
        <authorList>
            <consortium name="DOE Joint Genome Institute"/>
            <person name="Kuo A."/>
            <person name="Miyauchi S."/>
            <person name="Kiss E."/>
            <person name="Drula E."/>
            <person name="Kohler A."/>
            <person name="Sanchez-Garcia M."/>
            <person name="Andreopoulos B."/>
            <person name="Barry K.W."/>
            <person name="Bonito G."/>
            <person name="Buee M."/>
            <person name="Carver A."/>
            <person name="Chen C."/>
            <person name="Cichocki N."/>
            <person name="Clum A."/>
            <person name="Culley D."/>
            <person name="Crous P.W."/>
            <person name="Fauchery L."/>
            <person name="Girlanda M."/>
            <person name="Hayes R."/>
            <person name="Keri Z."/>
            <person name="Labutti K."/>
            <person name="Lipzen A."/>
            <person name="Lombard V."/>
            <person name="Magnuson J."/>
            <person name="Maillard F."/>
            <person name="Morin E."/>
            <person name="Murat C."/>
            <person name="Nolan M."/>
            <person name="Ohm R."/>
            <person name="Pangilinan J."/>
            <person name="Pereira M."/>
            <person name="Perotto S."/>
            <person name="Peter M."/>
            <person name="Riley R."/>
            <person name="Sitrit Y."/>
            <person name="Stielow B."/>
            <person name="Szollosi G."/>
            <person name="Zifcakova L."/>
            <person name="Stursova M."/>
            <person name="Spatafora J.W."/>
            <person name="Tedersoo L."/>
            <person name="Vaario L.-M."/>
            <person name="Yamada A."/>
            <person name="Yan M."/>
            <person name="Wang P."/>
            <person name="Xu J."/>
            <person name="Bruns T."/>
            <person name="Baldrian P."/>
            <person name="Vilgalys R."/>
            <person name="Henrissat B."/>
            <person name="Grigoriev I.V."/>
            <person name="Hibbett D."/>
            <person name="Nagy L.G."/>
            <person name="Martin F.M."/>
        </authorList>
    </citation>
    <scope>NUCLEOTIDE SEQUENCE</scope>
    <source>
        <strain evidence="1">P2</strain>
    </source>
</reference>
<reference evidence="1" key="2">
    <citation type="journal article" date="2020" name="Nat. Commun.">
        <title>Large-scale genome sequencing of mycorrhizal fungi provides insights into the early evolution of symbiotic traits.</title>
        <authorList>
            <person name="Miyauchi S."/>
            <person name="Kiss E."/>
            <person name="Kuo A."/>
            <person name="Drula E."/>
            <person name="Kohler A."/>
            <person name="Sanchez-Garcia M."/>
            <person name="Morin E."/>
            <person name="Andreopoulos B."/>
            <person name="Barry K.W."/>
            <person name="Bonito G."/>
            <person name="Buee M."/>
            <person name="Carver A."/>
            <person name="Chen C."/>
            <person name="Cichocki N."/>
            <person name="Clum A."/>
            <person name="Culley D."/>
            <person name="Crous P.W."/>
            <person name="Fauchery L."/>
            <person name="Girlanda M."/>
            <person name="Hayes R.D."/>
            <person name="Keri Z."/>
            <person name="LaButti K."/>
            <person name="Lipzen A."/>
            <person name="Lombard V."/>
            <person name="Magnuson J."/>
            <person name="Maillard F."/>
            <person name="Murat C."/>
            <person name="Nolan M."/>
            <person name="Ohm R.A."/>
            <person name="Pangilinan J."/>
            <person name="Pereira M.F."/>
            <person name="Perotto S."/>
            <person name="Peter M."/>
            <person name="Pfister S."/>
            <person name="Riley R."/>
            <person name="Sitrit Y."/>
            <person name="Stielow J.B."/>
            <person name="Szollosi G."/>
            <person name="Zifcakova L."/>
            <person name="Stursova M."/>
            <person name="Spatafora J.W."/>
            <person name="Tedersoo L."/>
            <person name="Vaario L.M."/>
            <person name="Yamada A."/>
            <person name="Yan M."/>
            <person name="Wang P."/>
            <person name="Xu J."/>
            <person name="Bruns T."/>
            <person name="Baldrian P."/>
            <person name="Vilgalys R."/>
            <person name="Dunand C."/>
            <person name="Henrissat B."/>
            <person name="Grigoriev I.V."/>
            <person name="Hibbett D."/>
            <person name="Nagy L.G."/>
            <person name="Martin F.M."/>
        </authorList>
    </citation>
    <scope>NUCLEOTIDE SEQUENCE</scope>
    <source>
        <strain evidence="1">P2</strain>
    </source>
</reference>
<sequence>MMPEGEIHARGNAFKRAVRLPPALSDLLRNRLQLLPSLRNQLLILQPQNRQPKDYSNRIWHVRDRTYQLRVVDAPSQRLGVIRNRSEVFQQLPFLHDNVGTPARGVDHAKENRLLDIGGVFDTVGGGGPINTQPPHSIGLHDRIRSAESSVADERKEEQSGLAKLERLVVLVRVTDTANERGICRVEVLEGLDGVGTKA</sequence>